<dbReference type="InterPro" id="IPR050109">
    <property type="entry name" value="HTH-type_TetR-like_transc_reg"/>
</dbReference>
<keyword evidence="3" id="KW-0804">Transcription</keyword>
<dbReference type="RefSeq" id="WP_369226204.1">
    <property type="nucleotide sequence ID" value="NZ_CP163441.1"/>
</dbReference>
<dbReference type="GO" id="GO:0000976">
    <property type="term" value="F:transcription cis-regulatory region binding"/>
    <property type="evidence" value="ECO:0007669"/>
    <property type="project" value="TreeGrafter"/>
</dbReference>
<dbReference type="EMBL" id="CP163441">
    <property type="protein sequence ID" value="XDQ47236.1"/>
    <property type="molecule type" value="Genomic_DNA"/>
</dbReference>
<gene>
    <name evidence="6" type="ORF">AB5J52_35970</name>
</gene>
<proteinExistence type="predicted"/>
<sequence length="261" mass="29032">MCANKSCTTYLPERAAPARDRPPSPPLRSHEVVAGRRLPRGVLVARPCLEAARDPGRGLRQGDESRRAILEATLEIAARNGYDGTTVAAVTEATGLPASSIYWHFRSKDALLAATLEFSYREWRALVPTWSGPVENGSVAEEVEARFQRAAVSLTSSPEFWSLGLLLTLQQRIKEPAARRLYAEVRQNTETEITDWWVRVLRPEAVTEDPRLPRRLARFHMMLMDGLFMHVRSTGGRDVKRVVSLVALGLAEYLSRTGAAA</sequence>
<evidence type="ECO:0000259" key="5">
    <source>
        <dbReference type="PROSITE" id="PS50977"/>
    </source>
</evidence>
<dbReference type="GO" id="GO:0003700">
    <property type="term" value="F:DNA-binding transcription factor activity"/>
    <property type="evidence" value="ECO:0007669"/>
    <property type="project" value="TreeGrafter"/>
</dbReference>
<accession>A0AB39QXD7</accession>
<evidence type="ECO:0000256" key="4">
    <source>
        <dbReference type="PROSITE-ProRule" id="PRU00335"/>
    </source>
</evidence>
<feature type="DNA-binding region" description="H-T-H motif" evidence="4">
    <location>
        <begin position="86"/>
        <end position="105"/>
    </location>
</feature>
<keyword evidence="2 4" id="KW-0238">DNA-binding</keyword>
<protein>
    <submittedName>
        <fullName evidence="6">TetR/AcrR family transcriptional regulator</fullName>
    </submittedName>
</protein>
<keyword evidence="1" id="KW-0805">Transcription regulation</keyword>
<dbReference type="SUPFAM" id="SSF46689">
    <property type="entry name" value="Homeodomain-like"/>
    <property type="match status" value="1"/>
</dbReference>
<dbReference type="InterPro" id="IPR001647">
    <property type="entry name" value="HTH_TetR"/>
</dbReference>
<evidence type="ECO:0000256" key="3">
    <source>
        <dbReference type="ARBA" id="ARBA00023163"/>
    </source>
</evidence>
<evidence type="ECO:0000256" key="1">
    <source>
        <dbReference type="ARBA" id="ARBA00023015"/>
    </source>
</evidence>
<feature type="domain" description="HTH tetR-type" evidence="5">
    <location>
        <begin position="63"/>
        <end position="123"/>
    </location>
</feature>
<evidence type="ECO:0000256" key="2">
    <source>
        <dbReference type="ARBA" id="ARBA00023125"/>
    </source>
</evidence>
<dbReference type="PROSITE" id="PS50977">
    <property type="entry name" value="HTH_TETR_2"/>
    <property type="match status" value="1"/>
</dbReference>
<reference evidence="6" key="1">
    <citation type="submission" date="2024-07" db="EMBL/GenBank/DDBJ databases">
        <authorList>
            <person name="Yu S.T."/>
        </authorList>
    </citation>
    <scope>NUCLEOTIDE SEQUENCE</scope>
    <source>
        <strain evidence="6">R39</strain>
    </source>
</reference>
<dbReference type="PANTHER" id="PTHR30055">
    <property type="entry name" value="HTH-TYPE TRANSCRIPTIONAL REGULATOR RUTR"/>
    <property type="match status" value="1"/>
</dbReference>
<dbReference type="Gene3D" id="1.10.357.10">
    <property type="entry name" value="Tetracycline Repressor, domain 2"/>
    <property type="match status" value="1"/>
</dbReference>
<dbReference type="PANTHER" id="PTHR30055:SF234">
    <property type="entry name" value="HTH-TYPE TRANSCRIPTIONAL REGULATOR BETI"/>
    <property type="match status" value="1"/>
</dbReference>
<dbReference type="AlphaFoldDB" id="A0AB39QXD7"/>
<dbReference type="PRINTS" id="PR00455">
    <property type="entry name" value="HTHTETR"/>
</dbReference>
<dbReference type="InterPro" id="IPR009057">
    <property type="entry name" value="Homeodomain-like_sf"/>
</dbReference>
<organism evidence="6">
    <name type="scientific">Streptomyces sp. R39</name>
    <dbReference type="NCBI Taxonomy" id="3238631"/>
    <lineage>
        <taxon>Bacteria</taxon>
        <taxon>Bacillati</taxon>
        <taxon>Actinomycetota</taxon>
        <taxon>Actinomycetes</taxon>
        <taxon>Kitasatosporales</taxon>
        <taxon>Streptomycetaceae</taxon>
        <taxon>Streptomyces</taxon>
    </lineage>
</organism>
<dbReference type="Pfam" id="PF00440">
    <property type="entry name" value="TetR_N"/>
    <property type="match status" value="1"/>
</dbReference>
<evidence type="ECO:0000313" key="6">
    <source>
        <dbReference type="EMBL" id="XDQ47236.1"/>
    </source>
</evidence>
<name>A0AB39QXD7_9ACTN</name>